<evidence type="ECO:0000256" key="6">
    <source>
        <dbReference type="RuleBase" id="RU004355"/>
    </source>
</evidence>
<evidence type="ECO:0000256" key="5">
    <source>
        <dbReference type="HAMAP-Rule" id="MF_00378"/>
    </source>
</evidence>
<evidence type="ECO:0000259" key="8">
    <source>
        <dbReference type="Pfam" id="PF13742"/>
    </source>
</evidence>
<dbReference type="GO" id="GO:0006308">
    <property type="term" value="P:DNA catabolic process"/>
    <property type="evidence" value="ECO:0007669"/>
    <property type="project" value="UniProtKB-UniRule"/>
</dbReference>
<comment type="catalytic activity">
    <reaction evidence="5 6">
        <text>Exonucleolytic cleavage in either 5'- to 3'- or 3'- to 5'-direction to yield nucleoside 5'-phosphates.</text>
        <dbReference type="EC" id="3.1.11.6"/>
    </reaction>
</comment>
<evidence type="ECO:0000313" key="10">
    <source>
        <dbReference type="Proteomes" id="UP000010797"/>
    </source>
</evidence>
<evidence type="ECO:0000259" key="7">
    <source>
        <dbReference type="Pfam" id="PF02601"/>
    </source>
</evidence>
<accession>L0F9Y7</accession>
<keyword evidence="1 5" id="KW-0963">Cytoplasm</keyword>
<dbReference type="RefSeq" id="WP_015262817.1">
    <property type="nucleotide sequence ID" value="NC_019903.1"/>
</dbReference>
<protein>
    <recommendedName>
        <fullName evidence="5">Exodeoxyribonuclease 7 large subunit</fullName>
        <ecNumber evidence="5">3.1.11.6</ecNumber>
    </recommendedName>
    <alternativeName>
        <fullName evidence="5">Exodeoxyribonuclease VII large subunit</fullName>
        <shortName evidence="5">Exonuclease VII large subunit</shortName>
    </alternativeName>
</protein>
<evidence type="ECO:0000256" key="1">
    <source>
        <dbReference type="ARBA" id="ARBA00022490"/>
    </source>
</evidence>
<dbReference type="EMBL" id="CP003344">
    <property type="protein sequence ID" value="AGA69845.1"/>
    <property type="molecule type" value="Genomic_DNA"/>
</dbReference>
<dbReference type="PANTHER" id="PTHR30008">
    <property type="entry name" value="EXODEOXYRIBONUCLEASE 7 LARGE SUBUNIT"/>
    <property type="match status" value="1"/>
</dbReference>
<dbReference type="Pfam" id="PF02601">
    <property type="entry name" value="Exonuc_VII_L"/>
    <property type="match status" value="1"/>
</dbReference>
<dbReference type="GO" id="GO:0008855">
    <property type="term" value="F:exodeoxyribonuclease VII activity"/>
    <property type="evidence" value="ECO:0007669"/>
    <property type="project" value="UniProtKB-UniRule"/>
</dbReference>
<proteinExistence type="inferred from homology"/>
<comment type="similarity">
    <text evidence="5 6">Belongs to the XseA family.</text>
</comment>
<dbReference type="InterPro" id="IPR020579">
    <property type="entry name" value="Exonuc_VII_lsu_C"/>
</dbReference>
<dbReference type="InterPro" id="IPR003753">
    <property type="entry name" value="Exonuc_VII_L"/>
</dbReference>
<dbReference type="HAMAP" id="MF_00378">
    <property type="entry name" value="Exonuc_7_L"/>
    <property type="match status" value="1"/>
</dbReference>
<keyword evidence="4 5" id="KW-0269">Exonuclease</keyword>
<dbReference type="GO" id="GO:0003676">
    <property type="term" value="F:nucleic acid binding"/>
    <property type="evidence" value="ECO:0007669"/>
    <property type="project" value="InterPro"/>
</dbReference>
<dbReference type="EC" id="3.1.11.6" evidence="5"/>
<evidence type="ECO:0000256" key="4">
    <source>
        <dbReference type="ARBA" id="ARBA00022839"/>
    </source>
</evidence>
<feature type="domain" description="OB-fold nucleic acid binding" evidence="8">
    <location>
        <begin position="5"/>
        <end position="101"/>
    </location>
</feature>
<dbReference type="KEGG" id="ddl:Desdi_2421"/>
<dbReference type="InterPro" id="IPR025824">
    <property type="entry name" value="OB-fold_nuc-bd_dom"/>
</dbReference>
<dbReference type="STRING" id="871963.Desdi_2421"/>
<keyword evidence="3 5" id="KW-0378">Hydrolase</keyword>
<dbReference type="OrthoDB" id="9802795at2"/>
<dbReference type="AlphaFoldDB" id="L0F9Y7"/>
<keyword evidence="2 5" id="KW-0540">Nuclease</keyword>
<evidence type="ECO:0000256" key="3">
    <source>
        <dbReference type="ARBA" id="ARBA00022801"/>
    </source>
</evidence>
<gene>
    <name evidence="5" type="primary">xseA</name>
    <name evidence="9" type="ordered locus">Desdi_2421</name>
</gene>
<dbReference type="GO" id="GO:0005737">
    <property type="term" value="C:cytoplasm"/>
    <property type="evidence" value="ECO:0007669"/>
    <property type="project" value="UniProtKB-SubCell"/>
</dbReference>
<dbReference type="NCBIfam" id="TIGR00237">
    <property type="entry name" value="xseA"/>
    <property type="match status" value="1"/>
</dbReference>
<evidence type="ECO:0000256" key="2">
    <source>
        <dbReference type="ARBA" id="ARBA00022722"/>
    </source>
</evidence>
<comment type="function">
    <text evidence="5">Bidirectionally degrades single-stranded DNA into large acid-insoluble oligonucleotides, which are then degraded further into small acid-soluble oligonucleotides.</text>
</comment>
<evidence type="ECO:0000313" key="9">
    <source>
        <dbReference type="EMBL" id="AGA69845.1"/>
    </source>
</evidence>
<sequence length="403" mass="44854">MPKIWTVAELTREIGQTLTENPDFVNCWVSGEISNYKNHRPSGHWYFTVKDEYSSIKGVMFRSRAERVRFVPQDGMKVLVRGSIRIYERDGNIQLYADEMQPSGVGALYLAFEQLKERLAQEGLFDTERKKPIPRFPRRIGIVTSPTGAALKDILKVMERRNPQISWILAPAAVQGELAPREVAQAIARLNRQAQVDVIIVGRGGGSLEELWAFNTVEVARAIAASGIPVISAVGHETDVTIADMVADLRAPTPSAAAELAVPLWMELKANLAQMESRLRSSMALQIHQKRQRVDSLKSIGPLSNPFWRVDQNRQRLDALSERLEQGMTRFVSDKNGILRLLAAKLDLLSPLAILGRGYSLTYGPKGNVLRHSDEINVGQQVQVRLQQGALTCAVLSKSSDPK</sequence>
<dbReference type="Proteomes" id="UP000010797">
    <property type="component" value="Chromosome"/>
</dbReference>
<keyword evidence="10" id="KW-1185">Reference proteome</keyword>
<dbReference type="GO" id="GO:0009318">
    <property type="term" value="C:exodeoxyribonuclease VII complex"/>
    <property type="evidence" value="ECO:0007669"/>
    <property type="project" value="UniProtKB-UniRule"/>
</dbReference>
<dbReference type="HOGENOM" id="CLU_023625_3_1_9"/>
<dbReference type="PANTHER" id="PTHR30008:SF0">
    <property type="entry name" value="EXODEOXYRIBONUCLEASE 7 LARGE SUBUNIT"/>
    <property type="match status" value="1"/>
</dbReference>
<name>L0F9Y7_DESDL</name>
<dbReference type="eggNOG" id="COG1570">
    <property type="taxonomic scope" value="Bacteria"/>
</dbReference>
<dbReference type="Pfam" id="PF13742">
    <property type="entry name" value="tRNA_anti_2"/>
    <property type="match status" value="1"/>
</dbReference>
<feature type="domain" description="Exonuclease VII large subunit C-terminal" evidence="7">
    <location>
        <begin position="124"/>
        <end position="336"/>
    </location>
</feature>
<comment type="subcellular location">
    <subcellularLocation>
        <location evidence="5 6">Cytoplasm</location>
    </subcellularLocation>
</comment>
<comment type="subunit">
    <text evidence="5">Heterooligomer composed of large and small subunits.</text>
</comment>
<organism evidence="9 10">
    <name type="scientific">Desulfitobacterium dichloroeliminans (strain LMG P-21439 / DCA1)</name>
    <dbReference type="NCBI Taxonomy" id="871963"/>
    <lineage>
        <taxon>Bacteria</taxon>
        <taxon>Bacillati</taxon>
        <taxon>Bacillota</taxon>
        <taxon>Clostridia</taxon>
        <taxon>Eubacteriales</taxon>
        <taxon>Desulfitobacteriaceae</taxon>
        <taxon>Desulfitobacterium</taxon>
    </lineage>
</organism>
<dbReference type="CDD" id="cd04489">
    <property type="entry name" value="ExoVII_LU_OBF"/>
    <property type="match status" value="1"/>
</dbReference>
<reference evidence="10" key="1">
    <citation type="submission" date="2012-02" db="EMBL/GenBank/DDBJ databases">
        <title>Complete sequence of Desulfitobacterium dichloroeliminans LMG P-21439.</title>
        <authorList>
            <person name="Lucas S."/>
            <person name="Han J."/>
            <person name="Lapidus A."/>
            <person name="Cheng J.-F."/>
            <person name="Goodwin L."/>
            <person name="Pitluck S."/>
            <person name="Peters L."/>
            <person name="Ovchinnikova G."/>
            <person name="Teshima H."/>
            <person name="Detter J.C."/>
            <person name="Han C."/>
            <person name="Tapia R."/>
            <person name="Land M."/>
            <person name="Hauser L."/>
            <person name="Kyrpides N."/>
            <person name="Ivanova N."/>
            <person name="Pagani I."/>
            <person name="Kruse T."/>
            <person name="de Vos W.M."/>
            <person name="Boon N."/>
            <person name="Smidt H."/>
            <person name="Woyke T."/>
        </authorList>
    </citation>
    <scope>NUCLEOTIDE SEQUENCE [LARGE SCALE GENOMIC DNA]</scope>
    <source>
        <strain evidence="10">LMG P-21439 / DCA1</strain>
    </source>
</reference>